<dbReference type="InterPro" id="IPR025476">
    <property type="entry name" value="Helitron_helicase-like"/>
</dbReference>
<dbReference type="AlphaFoldDB" id="A0AAV6HSC0"/>
<evidence type="ECO:0000313" key="2">
    <source>
        <dbReference type="EMBL" id="KAG5514912.1"/>
    </source>
</evidence>
<evidence type="ECO:0000259" key="1">
    <source>
        <dbReference type="Pfam" id="PF14214"/>
    </source>
</evidence>
<feature type="domain" description="Helitron helicase-like" evidence="1">
    <location>
        <begin position="357"/>
        <end position="523"/>
    </location>
</feature>
<evidence type="ECO:0000313" key="3">
    <source>
        <dbReference type="Proteomes" id="UP000823749"/>
    </source>
</evidence>
<name>A0AAV6HSC0_9ERIC</name>
<dbReference type="Proteomes" id="UP000823749">
    <property type="component" value="Chromosome 13"/>
</dbReference>
<gene>
    <name evidence="2" type="ORF">RHGRI_036081</name>
</gene>
<dbReference type="PANTHER" id="PTHR45786">
    <property type="entry name" value="DNA BINDING PROTEIN-LIKE"/>
    <property type="match status" value="1"/>
</dbReference>
<keyword evidence="3" id="KW-1185">Reference proteome</keyword>
<dbReference type="Pfam" id="PF14214">
    <property type="entry name" value="Helitron_like_N"/>
    <property type="match status" value="1"/>
</dbReference>
<reference evidence="2 3" key="1">
    <citation type="submission" date="2020-08" db="EMBL/GenBank/DDBJ databases">
        <title>Plant Genome Project.</title>
        <authorList>
            <person name="Zhang R.-G."/>
        </authorList>
    </citation>
    <scope>NUCLEOTIDE SEQUENCE [LARGE SCALE GENOMIC DNA]</scope>
    <source>
        <strain evidence="2">WSP0</strain>
        <tissue evidence="2">Leaf</tissue>
    </source>
</reference>
<accession>A0AAV6HSC0</accession>
<proteinExistence type="predicted"/>
<organism evidence="2 3">
    <name type="scientific">Rhododendron griersonianum</name>
    <dbReference type="NCBI Taxonomy" id="479676"/>
    <lineage>
        <taxon>Eukaryota</taxon>
        <taxon>Viridiplantae</taxon>
        <taxon>Streptophyta</taxon>
        <taxon>Embryophyta</taxon>
        <taxon>Tracheophyta</taxon>
        <taxon>Spermatophyta</taxon>
        <taxon>Magnoliopsida</taxon>
        <taxon>eudicotyledons</taxon>
        <taxon>Gunneridae</taxon>
        <taxon>Pentapetalae</taxon>
        <taxon>asterids</taxon>
        <taxon>Ericales</taxon>
        <taxon>Ericaceae</taxon>
        <taxon>Ericoideae</taxon>
        <taxon>Rhodoreae</taxon>
        <taxon>Rhododendron</taxon>
    </lineage>
</organism>
<dbReference type="PANTHER" id="PTHR45786:SF78">
    <property type="entry name" value="ATP-DEPENDENT DNA HELICASE"/>
    <property type="match status" value="1"/>
</dbReference>
<dbReference type="EMBL" id="JACTNZ010000013">
    <property type="protein sequence ID" value="KAG5514912.1"/>
    <property type="molecule type" value="Genomic_DNA"/>
</dbReference>
<sequence length="524" mass="60193">MEENIESSFLFDGLSEHINDDQCISSDYANLVTENKGVAVGTLMPIPTVQPRPIPNEPFSLPSVTDCHHCGAKKFPYETPKFCCSGGNTSLYPTQIPPQLQTLYSGFGPDSMHFLQYIKPYNDIFAFTSMGVHLDPVYTKRTNGIYTFRAQGQIYHFIDSLYPSGQMPAYLQLYFYDTEKEVENRKADKNKLSEDIISELIHVLNMNPYSQFFRSLREIPNIEEYEIRLKPNPQINHQTAQPPSVSQVAVMWIEDEEAAELNERDIVVHKHDGHSQRISHYYGCYDPLQYPLLFPLGEPGWHQGIKKTKPLDALQLSPGQRKISPRHSTTAEQLLANEAVVRKTNADKEHMVSAREFYAYRFQIRRDTNTILLESARLLQQYAADMYVKIETSRLDYFKHRQKEIRADLYQGIVDSVNHGESDASKIGARIVLPATFVGSPRDMRKRHLDAMALVGRYGKPDLFLTMTCNPNWPEIKAELKPHEEVQNRPDLISRIFRSKFEYLRKIVVKDELFGPVAAYTFAV</sequence>
<protein>
    <recommendedName>
        <fullName evidence="1">Helitron helicase-like domain-containing protein</fullName>
    </recommendedName>
</protein>
<comment type="caution">
    <text evidence="2">The sequence shown here is derived from an EMBL/GenBank/DDBJ whole genome shotgun (WGS) entry which is preliminary data.</text>
</comment>